<comment type="caution">
    <text evidence="1">The sequence shown here is derived from an EMBL/GenBank/DDBJ whole genome shotgun (WGS) entry which is preliminary data.</text>
</comment>
<sequence length="82" mass="8652">MVKVAGISPVVSSAALWLLGVHLHPLRRSLFDFGHSTCQKLFEGRFARSGGRQSYACAPLDVDDSLVYGGGVGALAGVYESV</sequence>
<organism evidence="1 2">
    <name type="scientific">Eumeta variegata</name>
    <name type="common">Bagworm moth</name>
    <name type="synonym">Eumeta japonica</name>
    <dbReference type="NCBI Taxonomy" id="151549"/>
    <lineage>
        <taxon>Eukaryota</taxon>
        <taxon>Metazoa</taxon>
        <taxon>Ecdysozoa</taxon>
        <taxon>Arthropoda</taxon>
        <taxon>Hexapoda</taxon>
        <taxon>Insecta</taxon>
        <taxon>Pterygota</taxon>
        <taxon>Neoptera</taxon>
        <taxon>Endopterygota</taxon>
        <taxon>Lepidoptera</taxon>
        <taxon>Glossata</taxon>
        <taxon>Ditrysia</taxon>
        <taxon>Tineoidea</taxon>
        <taxon>Psychidae</taxon>
        <taxon>Oiketicinae</taxon>
        <taxon>Eumeta</taxon>
    </lineage>
</organism>
<dbReference type="AlphaFoldDB" id="A0A4C1T484"/>
<keyword evidence="2" id="KW-1185">Reference proteome</keyword>
<gene>
    <name evidence="1" type="ORF">EVAR_69974_1</name>
</gene>
<protein>
    <submittedName>
        <fullName evidence="1">Uncharacterized protein</fullName>
    </submittedName>
</protein>
<dbReference type="EMBL" id="BGZK01004499">
    <property type="protein sequence ID" value="GBP09333.1"/>
    <property type="molecule type" value="Genomic_DNA"/>
</dbReference>
<reference evidence="1 2" key="1">
    <citation type="journal article" date="2019" name="Commun. Biol.">
        <title>The bagworm genome reveals a unique fibroin gene that provides high tensile strength.</title>
        <authorList>
            <person name="Kono N."/>
            <person name="Nakamura H."/>
            <person name="Ohtoshi R."/>
            <person name="Tomita M."/>
            <person name="Numata K."/>
            <person name="Arakawa K."/>
        </authorList>
    </citation>
    <scope>NUCLEOTIDE SEQUENCE [LARGE SCALE GENOMIC DNA]</scope>
</reference>
<dbReference type="Proteomes" id="UP000299102">
    <property type="component" value="Unassembled WGS sequence"/>
</dbReference>
<name>A0A4C1T484_EUMVA</name>
<accession>A0A4C1T484</accession>
<proteinExistence type="predicted"/>
<evidence type="ECO:0000313" key="1">
    <source>
        <dbReference type="EMBL" id="GBP09333.1"/>
    </source>
</evidence>
<evidence type="ECO:0000313" key="2">
    <source>
        <dbReference type="Proteomes" id="UP000299102"/>
    </source>
</evidence>